<dbReference type="InterPro" id="IPR000717">
    <property type="entry name" value="PCI_dom"/>
</dbReference>
<evidence type="ECO:0000256" key="1">
    <source>
        <dbReference type="ARBA" id="ARBA00007454"/>
    </source>
</evidence>
<dbReference type="InterPro" id="IPR050871">
    <property type="entry name" value="26S_Proteasome/COP9_Components"/>
</dbReference>
<evidence type="ECO:0000256" key="2">
    <source>
        <dbReference type="ARBA" id="ARBA00022942"/>
    </source>
</evidence>
<feature type="region of interest" description="Disordered" evidence="3">
    <location>
        <begin position="1"/>
        <end position="25"/>
    </location>
</feature>
<evidence type="ECO:0000259" key="4">
    <source>
        <dbReference type="PROSITE" id="PS50250"/>
    </source>
</evidence>
<dbReference type="SMART" id="SM00088">
    <property type="entry name" value="PINT"/>
    <property type="match status" value="1"/>
</dbReference>
<sequence>MAQEDSAKRVAEAQKLSKENPSQAESIYREVLKQGPGQNETTAKTYENALIGLGELYRDQNRADDLASLVQEVRSVLSSLAKAKTAKLVRQLLDLFHPIPNSLDIQITTTKSCIEWAVSERRGFLRQNLETRLVQLYMSKQSYYESLTLINSLLKELRRLDDKLVLVEVQLLESRVYHALGNVPKGRAALTSARTSAASVYTPPMLQAGLDMQSGMLHAEDSDFNTAYSYFIEAMEGYHGLDESAQATSALQYMLLCKIMLNQGEDVQTLMSGKQAQRYAGKNLDAMKAVAKAHNDRSLEAYEQALAQFRFELGSDRFIANHLRRLYDAMLEQNLIKVIEPFSKVEIDHVAKMVGLDVQQVERKLSQMILDRVIIGVLDQGAGCLIIFDEQERDQGYDAALDTIDKLSNVVDVLYANQASLLE</sequence>
<keyword evidence="6" id="KW-1185">Reference proteome</keyword>
<dbReference type="Pfam" id="PF18055">
    <property type="entry name" value="RPN6_N"/>
    <property type="match status" value="1"/>
</dbReference>
<comment type="caution">
    <text evidence="5">The sequence shown here is derived from an EMBL/GenBank/DDBJ whole genome shotgun (WGS) entry which is preliminary data.</text>
</comment>
<name>A0A9P4MK63_9PEZI</name>
<reference evidence="5" key="1">
    <citation type="journal article" date="2020" name="Stud. Mycol.">
        <title>101 Dothideomycetes genomes: a test case for predicting lifestyles and emergence of pathogens.</title>
        <authorList>
            <person name="Haridas S."/>
            <person name="Albert R."/>
            <person name="Binder M."/>
            <person name="Bloem J."/>
            <person name="Labutti K."/>
            <person name="Salamov A."/>
            <person name="Andreopoulos B."/>
            <person name="Baker S."/>
            <person name="Barry K."/>
            <person name="Bills G."/>
            <person name="Bluhm B."/>
            <person name="Cannon C."/>
            <person name="Castanera R."/>
            <person name="Culley D."/>
            <person name="Daum C."/>
            <person name="Ezra D."/>
            <person name="Gonzalez J."/>
            <person name="Henrissat B."/>
            <person name="Kuo A."/>
            <person name="Liang C."/>
            <person name="Lipzen A."/>
            <person name="Lutzoni F."/>
            <person name="Magnuson J."/>
            <person name="Mondo S."/>
            <person name="Nolan M."/>
            <person name="Ohm R."/>
            <person name="Pangilinan J."/>
            <person name="Park H.-J."/>
            <person name="Ramirez L."/>
            <person name="Alfaro M."/>
            <person name="Sun H."/>
            <person name="Tritt A."/>
            <person name="Yoshinaga Y."/>
            <person name="Zwiers L.-H."/>
            <person name="Turgeon B."/>
            <person name="Goodwin S."/>
            <person name="Spatafora J."/>
            <person name="Crous P."/>
            <person name="Grigoriev I."/>
        </authorList>
    </citation>
    <scope>NUCLEOTIDE SEQUENCE</scope>
    <source>
        <strain evidence="5">CBS 260.36</strain>
    </source>
</reference>
<dbReference type="EMBL" id="ML996081">
    <property type="protein sequence ID" value="KAF2157890.1"/>
    <property type="molecule type" value="Genomic_DNA"/>
</dbReference>
<proteinExistence type="inferred from homology"/>
<evidence type="ECO:0000256" key="3">
    <source>
        <dbReference type="SAM" id="MobiDB-lite"/>
    </source>
</evidence>
<comment type="similarity">
    <text evidence="1">Belongs to the proteasome subunit S9 family.</text>
</comment>
<dbReference type="Proteomes" id="UP000799439">
    <property type="component" value="Unassembled WGS sequence"/>
</dbReference>
<accession>A0A9P4MK63</accession>
<dbReference type="SUPFAM" id="SSF46785">
    <property type="entry name" value="Winged helix' DNA-binding domain"/>
    <property type="match status" value="1"/>
</dbReference>
<feature type="compositionally biased region" description="Basic and acidic residues" evidence="3">
    <location>
        <begin position="1"/>
        <end position="18"/>
    </location>
</feature>
<dbReference type="FunFam" id="1.25.40.570:FF:000010">
    <property type="entry name" value="26S proteasome regulatory subunit RPN6"/>
    <property type="match status" value="1"/>
</dbReference>
<dbReference type="PANTHER" id="PTHR10678">
    <property type="entry name" value="26S PROTEASOME NON-ATPASE REGULATORY SUBUNIT 11/COP9 SIGNALOSOME COMPLEX SUBUNIT 2"/>
    <property type="match status" value="1"/>
</dbReference>
<protein>
    <submittedName>
        <fullName evidence="5">PCI-domain-containing protein</fullName>
    </submittedName>
</protein>
<gene>
    <name evidence="5" type="ORF">K461DRAFT_290159</name>
</gene>
<evidence type="ECO:0000313" key="6">
    <source>
        <dbReference type="Proteomes" id="UP000799439"/>
    </source>
</evidence>
<dbReference type="OrthoDB" id="1418352at2759"/>
<dbReference type="InterPro" id="IPR040773">
    <property type="entry name" value="Rpn6_N"/>
</dbReference>
<dbReference type="Pfam" id="PF01399">
    <property type="entry name" value="PCI"/>
    <property type="match status" value="1"/>
</dbReference>
<dbReference type="InterPro" id="IPR036390">
    <property type="entry name" value="WH_DNA-bd_sf"/>
</dbReference>
<dbReference type="AlphaFoldDB" id="A0A9P4MK63"/>
<evidence type="ECO:0000313" key="5">
    <source>
        <dbReference type="EMBL" id="KAF2157890.1"/>
    </source>
</evidence>
<dbReference type="GO" id="GO:0000502">
    <property type="term" value="C:proteasome complex"/>
    <property type="evidence" value="ECO:0007669"/>
    <property type="project" value="UniProtKB-KW"/>
</dbReference>
<dbReference type="PROSITE" id="PS50250">
    <property type="entry name" value="PCI"/>
    <property type="match status" value="1"/>
</dbReference>
<organism evidence="5 6">
    <name type="scientific">Myriangium duriaei CBS 260.36</name>
    <dbReference type="NCBI Taxonomy" id="1168546"/>
    <lineage>
        <taxon>Eukaryota</taxon>
        <taxon>Fungi</taxon>
        <taxon>Dikarya</taxon>
        <taxon>Ascomycota</taxon>
        <taxon>Pezizomycotina</taxon>
        <taxon>Dothideomycetes</taxon>
        <taxon>Dothideomycetidae</taxon>
        <taxon>Myriangiales</taxon>
        <taxon>Myriangiaceae</taxon>
        <taxon>Myriangium</taxon>
    </lineage>
</organism>
<dbReference type="Gene3D" id="1.25.40.570">
    <property type="match status" value="1"/>
</dbReference>
<keyword evidence="2" id="KW-0647">Proteasome</keyword>
<dbReference type="SMART" id="SM00753">
    <property type="entry name" value="PAM"/>
    <property type="match status" value="1"/>
</dbReference>
<dbReference type="InterPro" id="IPR040780">
    <property type="entry name" value="Rpn6_C_helix"/>
</dbReference>
<dbReference type="Pfam" id="PF18503">
    <property type="entry name" value="RPN6_C_helix"/>
    <property type="match status" value="1"/>
</dbReference>
<feature type="domain" description="PCI" evidence="4">
    <location>
        <begin position="223"/>
        <end position="392"/>
    </location>
</feature>